<evidence type="ECO:0000313" key="2">
    <source>
        <dbReference type="Proteomes" id="UP000326202"/>
    </source>
</evidence>
<dbReference type="EMBL" id="CP042906">
    <property type="protein sequence ID" value="QEX16515.1"/>
    <property type="molecule type" value="Genomic_DNA"/>
</dbReference>
<accession>A0A5J6MJ43</accession>
<dbReference type="AlphaFoldDB" id="A0A5J6MJ43"/>
<dbReference type="KEGG" id="htq:FRZ44_18100"/>
<reference evidence="1 2" key="1">
    <citation type="submission" date="2019-08" db="EMBL/GenBank/DDBJ databases">
        <title>Hyperibacter terrae gen. nov., sp. nov. and Hyperibacter viscosus sp. nov., two new members in the family Rhodospirillaceae isolated from the rhizosphere of Hypericum perforatum.</title>
        <authorList>
            <person name="Noviana Z."/>
        </authorList>
    </citation>
    <scope>NUCLEOTIDE SEQUENCE [LARGE SCALE GENOMIC DNA]</scope>
    <source>
        <strain evidence="1 2">R5913</strain>
    </source>
</reference>
<dbReference type="InterPro" id="IPR008257">
    <property type="entry name" value="Pept_M19"/>
</dbReference>
<dbReference type="SUPFAM" id="SSF51556">
    <property type="entry name" value="Metallo-dependent hydrolases"/>
    <property type="match status" value="1"/>
</dbReference>
<dbReference type="PANTHER" id="PTHR10443:SF12">
    <property type="entry name" value="DIPEPTIDASE"/>
    <property type="match status" value="1"/>
</dbReference>
<proteinExistence type="predicted"/>
<gene>
    <name evidence="1" type="ORF">FRZ44_18100</name>
</gene>
<evidence type="ECO:0000313" key="1">
    <source>
        <dbReference type="EMBL" id="QEX16515.1"/>
    </source>
</evidence>
<dbReference type="PANTHER" id="PTHR10443">
    <property type="entry name" value="MICROSOMAL DIPEPTIDASE"/>
    <property type="match status" value="1"/>
</dbReference>
<dbReference type="Pfam" id="PF01244">
    <property type="entry name" value="Peptidase_M19"/>
    <property type="match status" value="1"/>
</dbReference>
<dbReference type="InterPro" id="IPR032466">
    <property type="entry name" value="Metal_Hydrolase"/>
</dbReference>
<dbReference type="GO" id="GO:0070573">
    <property type="term" value="F:metallodipeptidase activity"/>
    <property type="evidence" value="ECO:0007669"/>
    <property type="project" value="InterPro"/>
</dbReference>
<protein>
    <submittedName>
        <fullName evidence="1">Peptidase M19</fullName>
    </submittedName>
</protein>
<keyword evidence="2" id="KW-1185">Reference proteome</keyword>
<dbReference type="GO" id="GO:0006508">
    <property type="term" value="P:proteolysis"/>
    <property type="evidence" value="ECO:0007669"/>
    <property type="project" value="InterPro"/>
</dbReference>
<organism evidence="1 2">
    <name type="scientific">Hypericibacter terrae</name>
    <dbReference type="NCBI Taxonomy" id="2602015"/>
    <lineage>
        <taxon>Bacteria</taxon>
        <taxon>Pseudomonadati</taxon>
        <taxon>Pseudomonadota</taxon>
        <taxon>Alphaproteobacteria</taxon>
        <taxon>Rhodospirillales</taxon>
        <taxon>Dongiaceae</taxon>
        <taxon>Hypericibacter</taxon>
    </lineage>
</organism>
<dbReference type="PROSITE" id="PS51365">
    <property type="entry name" value="RENAL_DIPEPTIDASE_2"/>
    <property type="match status" value="1"/>
</dbReference>
<dbReference type="Gene3D" id="3.20.20.140">
    <property type="entry name" value="Metal-dependent hydrolases"/>
    <property type="match status" value="1"/>
</dbReference>
<name>A0A5J6MJ43_9PROT</name>
<dbReference type="Proteomes" id="UP000326202">
    <property type="component" value="Chromosome"/>
</dbReference>
<dbReference type="RefSeq" id="WP_191908503.1">
    <property type="nucleotide sequence ID" value="NZ_CP042906.1"/>
</dbReference>
<sequence length="344" mass="37065">MSDPKEAAALHERAFVIDGLNFQCDGSTDALKAGGVNAVNVTVSGLNADFEEACDQIGEWLHRCEQPESEWRIIRQVSDFQAARAAGQIGLIMGWQNMRAIADNLRRLRLFHRLGVRVMQLTYNERNFMGDGCLEPNDGGLSLLGRKAVAEMNALGIAVDLSHVGERASLEAASISTRPVLLTHANAKAVSNVPRNKTDAVIKAVAATGGLIGASVYGPMCWDGDPAHRPALRDFLRHLDHIVGLVGHEHVALGTDFPAVRDLASVGSIIQMTLDRYPAAISKYAAAFGNDVRTRYLSECSTPNEIPAITAALLDHGWKPAQIEAFLGGNYLRVLAKIWGPAAA</sequence>